<feature type="transmembrane region" description="Helical" evidence="1">
    <location>
        <begin position="107"/>
        <end position="128"/>
    </location>
</feature>
<gene>
    <name evidence="2" type="ORF">VNO77_20287</name>
</gene>
<keyword evidence="1" id="KW-0472">Membrane</keyword>
<keyword evidence="3" id="KW-1185">Reference proteome</keyword>
<protein>
    <submittedName>
        <fullName evidence="2">Uncharacterized protein</fullName>
    </submittedName>
</protein>
<accession>A0AAN9LSH8</accession>
<reference evidence="2 3" key="1">
    <citation type="submission" date="2024-01" db="EMBL/GenBank/DDBJ databases">
        <title>The genomes of 5 underutilized Papilionoideae crops provide insights into root nodulation and disease resistanc.</title>
        <authorList>
            <person name="Jiang F."/>
        </authorList>
    </citation>
    <scope>NUCLEOTIDE SEQUENCE [LARGE SCALE GENOMIC DNA]</scope>
    <source>
        <strain evidence="2">LVBAO_FW01</strain>
        <tissue evidence="2">Leaves</tissue>
    </source>
</reference>
<evidence type="ECO:0000313" key="3">
    <source>
        <dbReference type="Proteomes" id="UP001367508"/>
    </source>
</evidence>
<comment type="caution">
    <text evidence="2">The sequence shown here is derived from an EMBL/GenBank/DDBJ whole genome shotgun (WGS) entry which is preliminary data.</text>
</comment>
<dbReference type="Proteomes" id="UP001367508">
    <property type="component" value="Unassembled WGS sequence"/>
</dbReference>
<sequence>MYTNICLYLFSNLIDNNFLTAGHLNSKWLMGFLTNKGAVLTQLRNRSKLSIKHFQNSVKRSISETKLIAELFIFVFVGSLDAPRFQSSPLHQRSSLPARIPFSRENLVLGFAPLKISLSLIFLLRLCFSFM</sequence>
<evidence type="ECO:0000313" key="2">
    <source>
        <dbReference type="EMBL" id="KAK7339609.1"/>
    </source>
</evidence>
<proteinExistence type="predicted"/>
<dbReference type="AlphaFoldDB" id="A0AAN9LSH8"/>
<dbReference type="EMBL" id="JAYMYQ010000004">
    <property type="protein sequence ID" value="KAK7339609.1"/>
    <property type="molecule type" value="Genomic_DNA"/>
</dbReference>
<keyword evidence="1" id="KW-0812">Transmembrane</keyword>
<keyword evidence="1" id="KW-1133">Transmembrane helix</keyword>
<evidence type="ECO:0000256" key="1">
    <source>
        <dbReference type="SAM" id="Phobius"/>
    </source>
</evidence>
<name>A0AAN9LSH8_CANGL</name>
<organism evidence="2 3">
    <name type="scientific">Canavalia gladiata</name>
    <name type="common">Sword bean</name>
    <name type="synonym">Dolichos gladiatus</name>
    <dbReference type="NCBI Taxonomy" id="3824"/>
    <lineage>
        <taxon>Eukaryota</taxon>
        <taxon>Viridiplantae</taxon>
        <taxon>Streptophyta</taxon>
        <taxon>Embryophyta</taxon>
        <taxon>Tracheophyta</taxon>
        <taxon>Spermatophyta</taxon>
        <taxon>Magnoliopsida</taxon>
        <taxon>eudicotyledons</taxon>
        <taxon>Gunneridae</taxon>
        <taxon>Pentapetalae</taxon>
        <taxon>rosids</taxon>
        <taxon>fabids</taxon>
        <taxon>Fabales</taxon>
        <taxon>Fabaceae</taxon>
        <taxon>Papilionoideae</taxon>
        <taxon>50 kb inversion clade</taxon>
        <taxon>NPAAA clade</taxon>
        <taxon>indigoferoid/millettioid clade</taxon>
        <taxon>Phaseoleae</taxon>
        <taxon>Canavalia</taxon>
    </lineage>
</organism>